<dbReference type="AlphaFoldDB" id="A0A9W4XG78"/>
<comment type="caution">
    <text evidence="1">The sequence shown here is derived from an EMBL/GenBank/DDBJ whole genome shotgun (WGS) entry which is preliminary data.</text>
</comment>
<proteinExistence type="predicted"/>
<keyword evidence="2" id="KW-1185">Reference proteome</keyword>
<dbReference type="Proteomes" id="UP001152607">
    <property type="component" value="Unassembled WGS sequence"/>
</dbReference>
<protein>
    <submittedName>
        <fullName evidence="1">Uncharacterized protein</fullName>
    </submittedName>
</protein>
<dbReference type="EMBL" id="CAOQHR010000002">
    <property type="protein sequence ID" value="CAI6325235.1"/>
    <property type="molecule type" value="Genomic_DNA"/>
</dbReference>
<accession>A0A9W4XG78</accession>
<organism evidence="1 2">
    <name type="scientific">Periconia digitata</name>
    <dbReference type="NCBI Taxonomy" id="1303443"/>
    <lineage>
        <taxon>Eukaryota</taxon>
        <taxon>Fungi</taxon>
        <taxon>Dikarya</taxon>
        <taxon>Ascomycota</taxon>
        <taxon>Pezizomycotina</taxon>
        <taxon>Dothideomycetes</taxon>
        <taxon>Pleosporomycetidae</taxon>
        <taxon>Pleosporales</taxon>
        <taxon>Massarineae</taxon>
        <taxon>Periconiaceae</taxon>
        <taxon>Periconia</taxon>
    </lineage>
</organism>
<evidence type="ECO:0000313" key="1">
    <source>
        <dbReference type="EMBL" id="CAI6325235.1"/>
    </source>
</evidence>
<name>A0A9W4XG78_9PLEO</name>
<sequence>MHACIYISHVLSACQCDHLCDRSALHYAWDPRASVHMSSSPRFSPAESLLYLPFRRIVSLYALPVSTRKDWTSSHLVKIIGDDRLRPGNCSSVSFGSRCASFQLLQAQLM</sequence>
<evidence type="ECO:0000313" key="2">
    <source>
        <dbReference type="Proteomes" id="UP001152607"/>
    </source>
</evidence>
<reference evidence="1" key="1">
    <citation type="submission" date="2023-01" db="EMBL/GenBank/DDBJ databases">
        <authorList>
            <person name="Van Ghelder C."/>
            <person name="Rancurel C."/>
        </authorList>
    </citation>
    <scope>NUCLEOTIDE SEQUENCE</scope>
    <source>
        <strain evidence="1">CNCM I-4278</strain>
    </source>
</reference>
<gene>
    <name evidence="1" type="ORF">PDIGIT_LOCUS3767</name>
</gene>